<protein>
    <recommendedName>
        <fullName evidence="4">DUF4367 domain-containing protein</fullName>
    </recommendedName>
</protein>
<reference evidence="2 3" key="1">
    <citation type="journal article" date="2012" name="ISME J.">
        <title>Nitrification expanded: discovery, physiology and genomics of a nitrite-oxidizing bacterium from the phylum Chloroflexi.</title>
        <authorList>
            <person name="Sorokin D.Y."/>
            <person name="Lucker S."/>
            <person name="Vejmelkova D."/>
            <person name="Kostrikina N.A."/>
            <person name="Kleerebezem R."/>
            <person name="Rijpstra W.I."/>
            <person name="Damste J.S."/>
            <person name="Le Paslier D."/>
            <person name="Muyzer G."/>
            <person name="Wagner M."/>
            <person name="van Loosdrecht M.C."/>
            <person name="Daims H."/>
        </authorList>
    </citation>
    <scope>NUCLEOTIDE SEQUENCE [LARGE SCALE GENOMIC DNA]</scope>
    <source>
        <strain evidence="3">none</strain>
    </source>
</reference>
<accession>I4EDE1</accession>
<dbReference type="EMBL" id="CAGS01000054">
    <property type="protein sequence ID" value="CCF82703.1"/>
    <property type="molecule type" value="Genomic_DNA"/>
</dbReference>
<gene>
    <name evidence="2" type="ORF">NITHO_1470006</name>
</gene>
<dbReference type="RefSeq" id="WP_008475013.1">
    <property type="nucleotide sequence ID" value="NZ_CAGS01000054.1"/>
</dbReference>
<keyword evidence="3" id="KW-1185">Reference proteome</keyword>
<evidence type="ECO:0008006" key="4">
    <source>
        <dbReference type="Google" id="ProtNLM"/>
    </source>
</evidence>
<evidence type="ECO:0000313" key="3">
    <source>
        <dbReference type="Proteomes" id="UP000004221"/>
    </source>
</evidence>
<dbReference type="AlphaFoldDB" id="I4EDE1"/>
<feature type="transmembrane region" description="Helical" evidence="1">
    <location>
        <begin position="61"/>
        <end position="82"/>
    </location>
</feature>
<organism evidence="2 3">
    <name type="scientific">Nitrolancea hollandica Lb</name>
    <dbReference type="NCBI Taxonomy" id="1129897"/>
    <lineage>
        <taxon>Bacteria</taxon>
        <taxon>Pseudomonadati</taxon>
        <taxon>Thermomicrobiota</taxon>
        <taxon>Thermomicrobia</taxon>
        <taxon>Sphaerobacterales</taxon>
        <taxon>Sphaerobacterineae</taxon>
        <taxon>Sphaerobacteraceae</taxon>
        <taxon>Nitrolancea</taxon>
    </lineage>
</organism>
<keyword evidence="1" id="KW-0812">Transmembrane</keyword>
<evidence type="ECO:0000256" key="1">
    <source>
        <dbReference type="SAM" id="Phobius"/>
    </source>
</evidence>
<keyword evidence="1" id="KW-1133">Transmembrane helix</keyword>
<proteinExistence type="predicted"/>
<evidence type="ECO:0000313" key="2">
    <source>
        <dbReference type="EMBL" id="CCF82703.1"/>
    </source>
</evidence>
<name>I4EDE1_9BACT</name>
<comment type="caution">
    <text evidence="2">The sequence shown here is derived from an EMBL/GenBank/DDBJ whole genome shotgun (WGS) entry which is preliminary data.</text>
</comment>
<dbReference type="OrthoDB" id="7061752at2"/>
<keyword evidence="1" id="KW-0472">Membrane</keyword>
<dbReference type="Proteomes" id="UP000004221">
    <property type="component" value="Unassembled WGS sequence"/>
</dbReference>
<sequence length="273" mass="29922">MSDEQLAHHLREIAEQEVPGDLDLWRAIRAEISEVPSPRPRRSVLARFVPRFEMIRSRTPVLAALSLTVLAVVFGLMSVPSAHGRIDGMLRRFGLALVSSTSVVPSAPQWRDQIDEQLLANGVLISMPSIEEAQRRVPFPIYLPSSLPDGLAMTDIYILTSPPSGPRRSISTAGITYRDGDGRTVFIRETLGASEGSGVPESEVQDARVNGRAALYAQGGWKSEGNAGPALQWDGTMDRKLLSWENGGITYVVDAYGLDLSREDMLRIAESIR</sequence>